<reference evidence="2 3" key="1">
    <citation type="submission" date="2023-07" db="EMBL/GenBank/DDBJ databases">
        <title>Genomic Encyclopedia of Type Strains, Phase IV (KMG-IV): sequencing the most valuable type-strain genomes for metagenomic binning, comparative biology and taxonomic classification.</title>
        <authorList>
            <person name="Goeker M."/>
        </authorList>
    </citation>
    <scope>NUCLEOTIDE SEQUENCE [LARGE SCALE GENOMIC DNA]</scope>
    <source>
        <strain evidence="2 3">DSM 17723</strain>
    </source>
</reference>
<feature type="transmembrane region" description="Helical" evidence="1">
    <location>
        <begin position="12"/>
        <end position="35"/>
    </location>
</feature>
<keyword evidence="1" id="KW-0472">Membrane</keyword>
<dbReference type="Pfam" id="PF17094">
    <property type="entry name" value="UPF0715"/>
    <property type="match status" value="1"/>
</dbReference>
<dbReference type="Proteomes" id="UP001232245">
    <property type="component" value="Unassembled WGS sequence"/>
</dbReference>
<feature type="transmembrane region" description="Helical" evidence="1">
    <location>
        <begin position="41"/>
        <end position="67"/>
    </location>
</feature>
<keyword evidence="3" id="KW-1185">Reference proteome</keyword>
<name>A0ABT9Z1W8_9BACI</name>
<organism evidence="2 3">
    <name type="scientific">Metabacillus niabensis</name>
    <dbReference type="NCBI Taxonomy" id="324854"/>
    <lineage>
        <taxon>Bacteria</taxon>
        <taxon>Bacillati</taxon>
        <taxon>Bacillota</taxon>
        <taxon>Bacilli</taxon>
        <taxon>Bacillales</taxon>
        <taxon>Bacillaceae</taxon>
        <taxon>Metabacillus</taxon>
    </lineage>
</organism>
<feature type="transmembrane region" description="Helical" evidence="1">
    <location>
        <begin position="79"/>
        <end position="103"/>
    </location>
</feature>
<proteinExistence type="predicted"/>
<evidence type="ECO:0000256" key="1">
    <source>
        <dbReference type="SAM" id="Phobius"/>
    </source>
</evidence>
<comment type="caution">
    <text evidence="2">The sequence shown here is derived from an EMBL/GenBank/DDBJ whole genome shotgun (WGS) entry which is preliminary data.</text>
</comment>
<feature type="transmembrane region" description="Helical" evidence="1">
    <location>
        <begin position="115"/>
        <end position="134"/>
    </location>
</feature>
<accession>A0ABT9Z1W8</accession>
<evidence type="ECO:0000313" key="2">
    <source>
        <dbReference type="EMBL" id="MDQ0226202.1"/>
    </source>
</evidence>
<protein>
    <submittedName>
        <fullName evidence="2">Membrane channel-forming protein YqfA (Hemolysin III family)</fullName>
    </submittedName>
</protein>
<dbReference type="RefSeq" id="WP_307190707.1">
    <property type="nucleotide sequence ID" value="NZ_JAUSTZ010000004.1"/>
</dbReference>
<dbReference type="InterPro" id="IPR031374">
    <property type="entry name" value="UPF0715"/>
</dbReference>
<dbReference type="EMBL" id="JAUSTZ010000004">
    <property type="protein sequence ID" value="MDQ0226202.1"/>
    <property type="molecule type" value="Genomic_DNA"/>
</dbReference>
<gene>
    <name evidence="2" type="ORF">J2S02_002547</name>
</gene>
<sequence>MKIFNEELSKTVNIIPYCFLNLVVSSFFFFLFLSIPEGEYLYFLLISVISVIPLYCVITYSIFAIPVQIFLNRKPKKFNLVYLVFYILCSFVAIFIIFTGLFNVSSIDLLKMERYYQFSFSSALIFWFWDSIFLQRKSDNFGNSSSNLS</sequence>
<keyword evidence="1" id="KW-0812">Transmembrane</keyword>
<evidence type="ECO:0000313" key="3">
    <source>
        <dbReference type="Proteomes" id="UP001232245"/>
    </source>
</evidence>
<keyword evidence="1" id="KW-1133">Transmembrane helix</keyword>